<dbReference type="Proteomes" id="UP000004259">
    <property type="component" value="Unassembled WGS sequence"/>
</dbReference>
<accession>E9S8E6</accession>
<keyword evidence="1" id="KW-0472">Membrane</keyword>
<organism evidence="2 3">
    <name type="scientific">Ruminococcus albus 8</name>
    <dbReference type="NCBI Taxonomy" id="246199"/>
    <lineage>
        <taxon>Bacteria</taxon>
        <taxon>Bacillati</taxon>
        <taxon>Bacillota</taxon>
        <taxon>Clostridia</taxon>
        <taxon>Eubacteriales</taxon>
        <taxon>Oscillospiraceae</taxon>
        <taxon>Ruminococcus</taxon>
    </lineage>
</organism>
<keyword evidence="3" id="KW-1185">Reference proteome</keyword>
<comment type="caution">
    <text evidence="2">The sequence shown here is derived from an EMBL/GenBank/DDBJ whole genome shotgun (WGS) entry which is preliminary data.</text>
</comment>
<evidence type="ECO:0000313" key="3">
    <source>
        <dbReference type="Proteomes" id="UP000004259"/>
    </source>
</evidence>
<proteinExistence type="predicted"/>
<evidence type="ECO:0000313" key="2">
    <source>
        <dbReference type="EMBL" id="EGC04445.1"/>
    </source>
</evidence>
<evidence type="ECO:0000256" key="1">
    <source>
        <dbReference type="SAM" id="Phobius"/>
    </source>
</evidence>
<dbReference type="RefSeq" id="WP_002847257.1">
    <property type="nucleotide sequence ID" value="NZ_ADKM02000023.1"/>
</dbReference>
<feature type="transmembrane region" description="Helical" evidence="1">
    <location>
        <begin position="81"/>
        <end position="99"/>
    </location>
</feature>
<feature type="transmembrane region" description="Helical" evidence="1">
    <location>
        <begin position="48"/>
        <end position="75"/>
    </location>
</feature>
<dbReference type="eggNOG" id="ENOG5032ZZE">
    <property type="taxonomic scope" value="Bacteria"/>
</dbReference>
<dbReference type="AlphaFoldDB" id="E9S8E6"/>
<dbReference type="EMBL" id="ADKM02000023">
    <property type="protein sequence ID" value="EGC04445.1"/>
    <property type="molecule type" value="Genomic_DNA"/>
</dbReference>
<protein>
    <submittedName>
        <fullName evidence="2">Conserved domain protein</fullName>
    </submittedName>
</protein>
<keyword evidence="1" id="KW-1133">Transmembrane helix</keyword>
<keyword evidence="1" id="KW-0812">Transmembrane</keyword>
<dbReference type="STRING" id="246199.CUS_4850"/>
<reference evidence="2 3" key="1">
    <citation type="submission" date="2011-02" db="EMBL/GenBank/DDBJ databases">
        <authorList>
            <person name="Nelson K.E."/>
            <person name="Sutton G."/>
            <person name="Torralba M."/>
            <person name="Durkin S."/>
            <person name="Harkins D."/>
            <person name="Montgomery R."/>
            <person name="Ziemer C."/>
            <person name="Klaassens E."/>
            <person name="Ocuiv P."/>
            <person name="Morrison M."/>
        </authorList>
    </citation>
    <scope>NUCLEOTIDE SEQUENCE [LARGE SCALE GENOMIC DNA]</scope>
    <source>
        <strain evidence="2 3">8</strain>
    </source>
</reference>
<sequence length="125" mass="13905">MNEKFSYNYSAGRQAEIDRIREKYQPTPVSAQEEKMARLRRLDSSCESAAQVAGLVLGIVGTLVFGLCMCCFMVWHHYVLGVLLGLVGLPMIAAAKPVYDRVLKTMREKNAPEIIRLTDELKGGA</sequence>
<dbReference type="OrthoDB" id="1955774at2"/>
<name>E9S8E6_RUMAL</name>
<gene>
    <name evidence="2" type="ORF">CUS_4850</name>
</gene>